<evidence type="ECO:0000313" key="1">
    <source>
        <dbReference type="EMBL" id="GAA4467859.1"/>
    </source>
</evidence>
<gene>
    <name evidence="1" type="ORF">GCM10023156_58320</name>
</gene>
<sequence>MSPEVMSVEKGKEHVELDICSNFPEMARLKQVYVNSDLVVATGLVAGTAGTLRIDASKFVNSLDPVLPLKLTVVDESMRIHEFQLLLRRSDRVEIRPTELRERRRADNTFSARAYLTGPEVLINRLAADNGLSCKVDCEGVGNLSATITSVRRFWGKTLTVDVVVDHELSEPKCVAARWIDVDGEEVAKTSLRLIRKRSAGG</sequence>
<reference evidence="2" key="1">
    <citation type="journal article" date="2019" name="Int. J. Syst. Evol. Microbiol.">
        <title>The Global Catalogue of Microorganisms (GCM) 10K type strain sequencing project: providing services to taxonomists for standard genome sequencing and annotation.</title>
        <authorList>
            <consortium name="The Broad Institute Genomics Platform"/>
            <consortium name="The Broad Institute Genome Sequencing Center for Infectious Disease"/>
            <person name="Wu L."/>
            <person name="Ma J."/>
        </authorList>
    </citation>
    <scope>NUCLEOTIDE SEQUENCE [LARGE SCALE GENOMIC DNA]</scope>
    <source>
        <strain evidence="2">JCM 17759</strain>
    </source>
</reference>
<proteinExistence type="predicted"/>
<organism evidence="1 2">
    <name type="scientific">Novipirellula rosea</name>
    <dbReference type="NCBI Taxonomy" id="1031540"/>
    <lineage>
        <taxon>Bacteria</taxon>
        <taxon>Pseudomonadati</taxon>
        <taxon>Planctomycetota</taxon>
        <taxon>Planctomycetia</taxon>
        <taxon>Pirellulales</taxon>
        <taxon>Pirellulaceae</taxon>
        <taxon>Novipirellula</taxon>
    </lineage>
</organism>
<evidence type="ECO:0000313" key="2">
    <source>
        <dbReference type="Proteomes" id="UP001500840"/>
    </source>
</evidence>
<keyword evidence="2" id="KW-1185">Reference proteome</keyword>
<accession>A0ABP8NJ00</accession>
<dbReference type="EMBL" id="BAABGA010000091">
    <property type="protein sequence ID" value="GAA4467859.1"/>
    <property type="molecule type" value="Genomic_DNA"/>
</dbReference>
<evidence type="ECO:0008006" key="3">
    <source>
        <dbReference type="Google" id="ProtNLM"/>
    </source>
</evidence>
<dbReference type="Proteomes" id="UP001500840">
    <property type="component" value="Unassembled WGS sequence"/>
</dbReference>
<comment type="caution">
    <text evidence="1">The sequence shown here is derived from an EMBL/GenBank/DDBJ whole genome shotgun (WGS) entry which is preliminary data.</text>
</comment>
<name>A0ABP8NJ00_9BACT</name>
<protein>
    <recommendedName>
        <fullName evidence="3">YbbR-like protein</fullName>
    </recommendedName>
</protein>